<dbReference type="OrthoDB" id="9783171at2"/>
<feature type="domain" description="Fe2OG dioxygenase" evidence="7">
    <location>
        <begin position="110"/>
        <end position="212"/>
    </location>
</feature>
<dbReference type="InterPro" id="IPR006620">
    <property type="entry name" value="Pro_4_hyd_alph"/>
</dbReference>
<dbReference type="GO" id="GO:0031418">
    <property type="term" value="F:L-ascorbic acid binding"/>
    <property type="evidence" value="ECO:0007669"/>
    <property type="project" value="UniProtKB-KW"/>
</dbReference>
<dbReference type="GO" id="GO:0031543">
    <property type="term" value="F:peptidyl-proline dioxygenase activity"/>
    <property type="evidence" value="ECO:0007669"/>
    <property type="project" value="TreeGrafter"/>
</dbReference>
<dbReference type="PANTHER" id="PTHR12907:SF26">
    <property type="entry name" value="HIF PROLYL HYDROXYLASE, ISOFORM C"/>
    <property type="match status" value="1"/>
</dbReference>
<gene>
    <name evidence="8" type="ORF">AC626_03455</name>
</gene>
<dbReference type="Pfam" id="PF13640">
    <property type="entry name" value="2OG-FeII_Oxy_3"/>
    <property type="match status" value="1"/>
</dbReference>
<organism evidence="8 9">
    <name type="scientific">Pseudoalteromonas rubra</name>
    <dbReference type="NCBI Taxonomy" id="43658"/>
    <lineage>
        <taxon>Bacteria</taxon>
        <taxon>Pseudomonadati</taxon>
        <taxon>Pseudomonadota</taxon>
        <taxon>Gammaproteobacteria</taxon>
        <taxon>Alteromonadales</taxon>
        <taxon>Pseudoalteromonadaceae</taxon>
        <taxon>Pseudoalteromonas</taxon>
    </lineage>
</organism>
<evidence type="ECO:0000256" key="6">
    <source>
        <dbReference type="ARBA" id="ARBA00023004"/>
    </source>
</evidence>
<dbReference type="Proteomes" id="UP000036850">
    <property type="component" value="Unassembled WGS sequence"/>
</dbReference>
<reference evidence="9" key="1">
    <citation type="submission" date="2015-07" db="EMBL/GenBank/DDBJ databases">
        <title>Draft genome sequence of a Pseudoalteromonas rubra strain, OCN096, isolated from Kaneohe Bay, Oahu, Hawaii.</title>
        <authorList>
            <person name="Beurmann S."/>
            <person name="Ushijima B."/>
            <person name="Belcaid M."/>
            <person name="Callahan S.M."/>
            <person name="Aeby G.S."/>
        </authorList>
    </citation>
    <scope>NUCLEOTIDE SEQUENCE [LARGE SCALE GENOMIC DNA]</scope>
    <source>
        <strain evidence="9">OCN096</strain>
    </source>
</reference>
<evidence type="ECO:0000313" key="9">
    <source>
        <dbReference type="Proteomes" id="UP000036850"/>
    </source>
</evidence>
<evidence type="ECO:0000256" key="1">
    <source>
        <dbReference type="ARBA" id="ARBA00001961"/>
    </source>
</evidence>
<evidence type="ECO:0000256" key="2">
    <source>
        <dbReference type="ARBA" id="ARBA00022723"/>
    </source>
</evidence>
<comment type="caution">
    <text evidence="8">The sequence shown here is derived from an EMBL/GenBank/DDBJ whole genome shotgun (WGS) entry which is preliminary data.</text>
</comment>
<dbReference type="PATRIC" id="fig|43658.6.peg.3121"/>
<keyword evidence="2" id="KW-0479">Metal-binding</keyword>
<dbReference type="InterPro" id="IPR051559">
    <property type="entry name" value="HIF_prolyl_hydroxylases"/>
</dbReference>
<evidence type="ECO:0000256" key="5">
    <source>
        <dbReference type="ARBA" id="ARBA00023002"/>
    </source>
</evidence>
<sequence length="224" mass="25635">MAALAHFRPEHNDSPTDKTLFSLIANDLISQSYSIRPGAMPCDLVDNLLAYQHSISTQKYEQAGIGRGDDFLRNDFVRTDKICWINGEFEPGQRWLDWTSQLQQFLNRRLFMGLFSFENHFAHYASGSYYKRHYDALKGETNRVLSQVTYLNPGWGPDDGGEMVLYRNENDLEGIKVVPLHGTLVLFLSEEFPHEVLPASRDRYSAAGWFRVNTSLAGKIDPPR</sequence>
<keyword evidence="3" id="KW-0847">Vitamin C</keyword>
<evidence type="ECO:0000313" key="8">
    <source>
        <dbReference type="EMBL" id="KNC68670.1"/>
    </source>
</evidence>
<evidence type="ECO:0000256" key="4">
    <source>
        <dbReference type="ARBA" id="ARBA00022964"/>
    </source>
</evidence>
<dbReference type="PROSITE" id="PS51471">
    <property type="entry name" value="FE2OG_OXY"/>
    <property type="match status" value="1"/>
</dbReference>
<dbReference type="GO" id="GO:0008198">
    <property type="term" value="F:ferrous iron binding"/>
    <property type="evidence" value="ECO:0007669"/>
    <property type="project" value="TreeGrafter"/>
</dbReference>
<dbReference type="AlphaFoldDB" id="A0A0L0EW80"/>
<keyword evidence="5" id="KW-0560">Oxidoreductase</keyword>
<accession>A0A0L0EW80</accession>
<keyword evidence="6" id="KW-0408">Iron</keyword>
<dbReference type="PANTHER" id="PTHR12907">
    <property type="entry name" value="EGL NINE HOMOLOG-RELATED"/>
    <property type="match status" value="1"/>
</dbReference>
<dbReference type="Gene3D" id="2.60.120.620">
    <property type="entry name" value="q2cbj1_9rhob like domain"/>
    <property type="match status" value="1"/>
</dbReference>
<dbReference type="InterPro" id="IPR044862">
    <property type="entry name" value="Pro_4_hyd_alph_FE2OG_OXY"/>
</dbReference>
<evidence type="ECO:0000256" key="3">
    <source>
        <dbReference type="ARBA" id="ARBA00022896"/>
    </source>
</evidence>
<name>A0A0L0EW80_9GAMM</name>
<protein>
    <submittedName>
        <fullName evidence="8">2OG-Fe(II) oxygenase</fullName>
    </submittedName>
</protein>
<dbReference type="SMART" id="SM00702">
    <property type="entry name" value="P4Hc"/>
    <property type="match status" value="1"/>
</dbReference>
<evidence type="ECO:0000259" key="7">
    <source>
        <dbReference type="PROSITE" id="PS51471"/>
    </source>
</evidence>
<dbReference type="GO" id="GO:0071456">
    <property type="term" value="P:cellular response to hypoxia"/>
    <property type="evidence" value="ECO:0007669"/>
    <property type="project" value="TreeGrafter"/>
</dbReference>
<comment type="cofactor">
    <cofactor evidence="1">
        <name>L-ascorbate</name>
        <dbReference type="ChEBI" id="CHEBI:38290"/>
    </cofactor>
</comment>
<keyword evidence="4" id="KW-0223">Dioxygenase</keyword>
<dbReference type="EMBL" id="LFZX01000014">
    <property type="protein sequence ID" value="KNC68670.1"/>
    <property type="molecule type" value="Genomic_DNA"/>
</dbReference>
<dbReference type="InterPro" id="IPR005123">
    <property type="entry name" value="Oxoglu/Fe-dep_dioxygenase_dom"/>
</dbReference>
<proteinExistence type="predicted"/>